<dbReference type="InterPro" id="IPR036689">
    <property type="entry name" value="ESAT-6-like_sf"/>
</dbReference>
<evidence type="ECO:0008006" key="3">
    <source>
        <dbReference type="Google" id="ProtNLM"/>
    </source>
</evidence>
<keyword evidence="2" id="KW-1185">Reference proteome</keyword>
<dbReference type="SUPFAM" id="SSF140453">
    <property type="entry name" value="EsxAB dimer-like"/>
    <property type="match status" value="1"/>
</dbReference>
<protein>
    <recommendedName>
        <fullName evidence="3">Proteins of 100 residues with WXG</fullName>
    </recommendedName>
</protein>
<dbReference type="RefSeq" id="WP_072752903.1">
    <property type="nucleotide sequence ID" value="NZ_FOAW01000024.1"/>
</dbReference>
<reference evidence="2" key="1">
    <citation type="submission" date="2016-10" db="EMBL/GenBank/DDBJ databases">
        <authorList>
            <person name="Varghese N."/>
            <person name="Submissions S."/>
        </authorList>
    </citation>
    <scope>NUCLEOTIDE SEQUENCE [LARGE SCALE GENOMIC DNA]</scope>
    <source>
        <strain evidence="2">DSM 44675</strain>
    </source>
</reference>
<dbReference type="Gene3D" id="1.10.287.1060">
    <property type="entry name" value="ESAT-6-like"/>
    <property type="match status" value="1"/>
</dbReference>
<sequence>MTEQPSAHLAQPGAADPIPDALEDIVGLQYISPSYWFEKALTTVFDWNPYELAAQQVAGDWEAVRKAGDAVKNLADFNLAHADAVKAASADVAHSWRGNAADAATSYFAGLADGLDAQSRGMSAIAGQLDQMALGMYETQQAIKGLLSTLTDQLIVFGVELAATAALSATVVGGVALGAAAAFQVTRILATWDSVVTCWTAAWNVAQGAIGLIAGYLAGINGVDVGSLPGASYDHPGA</sequence>
<dbReference type="AlphaFoldDB" id="A0A1H7W0Y8"/>
<proteinExistence type="predicted"/>
<organism evidence="1 2">
    <name type="scientific">Rhodococcus maanshanensis</name>
    <dbReference type="NCBI Taxonomy" id="183556"/>
    <lineage>
        <taxon>Bacteria</taxon>
        <taxon>Bacillati</taxon>
        <taxon>Actinomycetota</taxon>
        <taxon>Actinomycetes</taxon>
        <taxon>Mycobacteriales</taxon>
        <taxon>Nocardiaceae</taxon>
        <taxon>Rhodococcus</taxon>
    </lineage>
</organism>
<evidence type="ECO:0000313" key="1">
    <source>
        <dbReference type="EMBL" id="SEM15166.1"/>
    </source>
</evidence>
<accession>A0A1H7W0Y8</accession>
<dbReference type="EMBL" id="FOAW01000024">
    <property type="protein sequence ID" value="SEM15166.1"/>
    <property type="molecule type" value="Genomic_DNA"/>
</dbReference>
<dbReference type="OrthoDB" id="3692598at2"/>
<name>A0A1H7W0Y8_9NOCA</name>
<evidence type="ECO:0000313" key="2">
    <source>
        <dbReference type="Proteomes" id="UP000198677"/>
    </source>
</evidence>
<gene>
    <name evidence="1" type="ORF">SAMN05444583_12431</name>
</gene>
<dbReference type="Proteomes" id="UP000198677">
    <property type="component" value="Unassembled WGS sequence"/>
</dbReference>